<feature type="region of interest" description="Disordered" evidence="6">
    <location>
        <begin position="832"/>
        <end position="853"/>
    </location>
</feature>
<keyword evidence="7" id="KW-1133">Transmembrane helix</keyword>
<dbReference type="CDD" id="cd06225">
    <property type="entry name" value="HAMP"/>
    <property type="match status" value="1"/>
</dbReference>
<feature type="compositionally biased region" description="Polar residues" evidence="6">
    <location>
        <begin position="1139"/>
        <end position="1155"/>
    </location>
</feature>
<dbReference type="InterPro" id="IPR013587">
    <property type="entry name" value="Nitrate/nitrite_sensing"/>
</dbReference>
<name>A0A263D7S3_9PSEU</name>
<feature type="compositionally biased region" description="Polar residues" evidence="6">
    <location>
        <begin position="1087"/>
        <end position="1098"/>
    </location>
</feature>
<feature type="transmembrane region" description="Helical" evidence="7">
    <location>
        <begin position="331"/>
        <end position="353"/>
    </location>
</feature>
<feature type="compositionally biased region" description="Polar residues" evidence="6">
    <location>
        <begin position="1105"/>
        <end position="1116"/>
    </location>
</feature>
<feature type="compositionally biased region" description="Low complexity" evidence="6">
    <location>
        <begin position="868"/>
        <end position="883"/>
    </location>
</feature>
<feature type="compositionally biased region" description="Low complexity" evidence="6">
    <location>
        <begin position="1167"/>
        <end position="1179"/>
    </location>
</feature>
<protein>
    <recommendedName>
        <fullName evidence="2">histidine kinase</fullName>
        <ecNumber evidence="2">2.7.13.3</ecNumber>
    </recommendedName>
</protein>
<keyword evidence="7" id="KW-0472">Membrane</keyword>
<comment type="caution">
    <text evidence="9">The sequence shown here is derived from an EMBL/GenBank/DDBJ whole genome shotgun (WGS) entry which is preliminary data.</text>
</comment>
<dbReference type="Pfam" id="PF02518">
    <property type="entry name" value="HATPase_c"/>
    <property type="match status" value="1"/>
</dbReference>
<keyword evidence="3" id="KW-0597">Phosphoprotein</keyword>
<reference evidence="9 10" key="1">
    <citation type="submission" date="2017-07" db="EMBL/GenBank/DDBJ databases">
        <title>Amycolatopsis antarcticus sp. nov., isolated from the surface of an Antarcticus brown macroalga.</title>
        <authorList>
            <person name="Wang J."/>
            <person name="Leiva S."/>
            <person name="Huang J."/>
            <person name="Huang Y."/>
        </authorList>
    </citation>
    <scope>NUCLEOTIDE SEQUENCE [LARGE SCALE GENOMIC DNA]</scope>
    <source>
        <strain evidence="9 10">AU-G6</strain>
    </source>
</reference>
<evidence type="ECO:0000256" key="3">
    <source>
        <dbReference type="ARBA" id="ARBA00022553"/>
    </source>
</evidence>
<feature type="region of interest" description="Disordered" evidence="6">
    <location>
        <begin position="708"/>
        <end position="813"/>
    </location>
</feature>
<dbReference type="GO" id="GO:0000160">
    <property type="term" value="P:phosphorelay signal transduction system"/>
    <property type="evidence" value="ECO:0007669"/>
    <property type="project" value="TreeGrafter"/>
</dbReference>
<feature type="compositionally biased region" description="Basic and acidic residues" evidence="6">
    <location>
        <begin position="835"/>
        <end position="844"/>
    </location>
</feature>
<dbReference type="Gene3D" id="3.30.565.10">
    <property type="entry name" value="Histidine kinase-like ATPase, C-terminal domain"/>
    <property type="match status" value="1"/>
</dbReference>
<evidence type="ECO:0000313" key="10">
    <source>
        <dbReference type="Proteomes" id="UP000242444"/>
    </source>
</evidence>
<evidence type="ECO:0000256" key="4">
    <source>
        <dbReference type="ARBA" id="ARBA00022679"/>
    </source>
</evidence>
<keyword evidence="7" id="KW-0812">Transmembrane</keyword>
<accession>A0A263D7S3</accession>
<evidence type="ECO:0000256" key="6">
    <source>
        <dbReference type="SAM" id="MobiDB-lite"/>
    </source>
</evidence>
<evidence type="ECO:0000256" key="2">
    <source>
        <dbReference type="ARBA" id="ARBA00012438"/>
    </source>
</evidence>
<evidence type="ECO:0000256" key="1">
    <source>
        <dbReference type="ARBA" id="ARBA00000085"/>
    </source>
</evidence>
<sequence length="1220" mass="128553">MPVGTLLGQQPPRPSRWHAVLQWRDWKLPVKLAAITLVPIVIALILGVVTIANQVERADSYQRIDRLVTLNEKVRATLDGLQRERTETAAVLTAGSVGGSPALDAVRGEVDSSIAPLRDAAEKGGEYDPRVIGPSTELSDQLDRLRGIRDAAVAGQLDPVQAVNDYTVVTTALLKLDTTIVAGISDAAIGGAPSAMHDLDVAKEDLSVERALVAYGIARGNLAPSEISQLRTAEVRLNDRLTDFRASASQIQRQDFDSTAAGPSFQTRERLIQTVLGEEELPSEEALRTTSAEQWQESSSAVIQRVADVSGRLGSAVGSVSGDLVSEASSAAGLLAVLLFSALLLAAAVVFLINRQLLRSLSLLRTGALDIADRQLPAAVQNIQDGQVQSTEITPVAVGSRDEVGEVARAFDEVHSQALRLAVDQAAMRTGYSTVFVNLSRRSQSLVQRQLQLIERLERDEEDADQLATLFQLDHLATRMRRNNENLMVLSGSEPGRRSGSPISTTDVLRAAVSEIEQYQRVVVQTPPASRILGYAASDLMRLIAELLDNATAFSAPETKVTVSTRRGDDGSLSIDILDKGIGMNEAEVREANTRLSEAVTVDLATSRRMGLFVVGRLASRHGVQVRLHGGKDITGVRATVTVSAELVLGPPGPGAPPERPAPPLSGVDRSSGSLPRRQPPSNGTGRSGMLAHFSPQAEVAAQPGAPAIERTNGTGLPAPRANGVTPRPGTAGRPPEVEITGTSLFSPVAEPGTEEPPASPESEEPAVESATPKPADDTESAGEEQESARSVNGDSGTARGRTPSWDALPGGKTLFAANSSALTEWWKAETTAADAERAARAAERPPLSETTPIFDAMLSVWFRAEPATPAASPTRTPDAAPAEQDGNWDFAVDERWRTVQAVSKTEPESYTDSGLPRRRRGEQLLPGSAAGTPTRATEPDTASGPDVPVRDPAQIRGRLSSFQQGVSRGRRRARAAEGEQTPAVAGTASPAVTPPAGKPDVQESATTPETHAPETHGPAAQAQGSHLAAPHVPAPEPRVSAPAETPPEISPETTAPQPAVSAGAQAADPGPQVTAEARTTAGDFAQQAQWPGGQTTDPELEAGSAQSQVVATTPAQAGESPASAADGWNFAADDRWRTVQSVSQSAPVSFTQSGLPRRRRGEQLMPGSAASSAPASGPRTARDAHDVRGRLSSFQQGIRRGRHHSAQSADGNQEKVEGE</sequence>
<evidence type="ECO:0000313" key="9">
    <source>
        <dbReference type="EMBL" id="OZM74562.1"/>
    </source>
</evidence>
<feature type="domain" description="Histidine kinase/HSP90-like ATPase" evidence="8">
    <location>
        <begin position="535"/>
        <end position="649"/>
    </location>
</feature>
<dbReference type="SUPFAM" id="SSF55874">
    <property type="entry name" value="ATPase domain of HSP90 chaperone/DNA topoisomerase II/histidine kinase"/>
    <property type="match status" value="1"/>
</dbReference>
<feature type="compositionally biased region" description="Polar residues" evidence="6">
    <location>
        <begin position="901"/>
        <end position="913"/>
    </location>
</feature>
<dbReference type="Pfam" id="PF08376">
    <property type="entry name" value="NIT"/>
    <property type="match status" value="1"/>
</dbReference>
<proteinExistence type="predicted"/>
<dbReference type="Gene3D" id="6.10.340.10">
    <property type="match status" value="1"/>
</dbReference>
<feature type="region of interest" description="Disordered" evidence="6">
    <location>
        <begin position="648"/>
        <end position="690"/>
    </location>
</feature>
<organism evidence="9 10">
    <name type="scientific">Amycolatopsis antarctica</name>
    <dbReference type="NCBI Taxonomy" id="1854586"/>
    <lineage>
        <taxon>Bacteria</taxon>
        <taxon>Bacillati</taxon>
        <taxon>Actinomycetota</taxon>
        <taxon>Actinomycetes</taxon>
        <taxon>Pseudonocardiales</taxon>
        <taxon>Pseudonocardiaceae</taxon>
        <taxon>Amycolatopsis</taxon>
    </lineage>
</organism>
<feature type="compositionally biased region" description="Pro residues" evidence="6">
    <location>
        <begin position="651"/>
        <end position="664"/>
    </location>
</feature>
<evidence type="ECO:0000256" key="7">
    <source>
        <dbReference type="SAM" id="Phobius"/>
    </source>
</evidence>
<dbReference type="GO" id="GO:0004673">
    <property type="term" value="F:protein histidine kinase activity"/>
    <property type="evidence" value="ECO:0007669"/>
    <property type="project" value="UniProtKB-EC"/>
</dbReference>
<dbReference type="PANTHER" id="PTHR45436">
    <property type="entry name" value="SENSOR HISTIDINE KINASE YKOH"/>
    <property type="match status" value="1"/>
</dbReference>
<feature type="region of interest" description="Disordered" evidence="6">
    <location>
        <begin position="868"/>
        <end position="1220"/>
    </location>
</feature>
<keyword evidence="10" id="KW-1185">Reference proteome</keyword>
<feature type="transmembrane region" description="Helical" evidence="7">
    <location>
        <begin position="32"/>
        <end position="53"/>
    </location>
</feature>
<keyword evidence="5 9" id="KW-0418">Kinase</keyword>
<keyword evidence="4" id="KW-0808">Transferase</keyword>
<dbReference type="EMBL" id="NKYE01000002">
    <property type="protein sequence ID" value="OZM74562.1"/>
    <property type="molecule type" value="Genomic_DNA"/>
</dbReference>
<evidence type="ECO:0000259" key="8">
    <source>
        <dbReference type="SMART" id="SM00387"/>
    </source>
</evidence>
<evidence type="ECO:0000256" key="5">
    <source>
        <dbReference type="ARBA" id="ARBA00022777"/>
    </source>
</evidence>
<dbReference type="InParanoid" id="A0A263D7S3"/>
<feature type="compositionally biased region" description="Polar residues" evidence="6">
    <location>
        <begin position="669"/>
        <end position="685"/>
    </location>
</feature>
<comment type="catalytic activity">
    <reaction evidence="1">
        <text>ATP + protein L-histidine = ADP + protein N-phospho-L-histidine.</text>
        <dbReference type="EC" id="2.7.13.3"/>
    </reaction>
</comment>
<dbReference type="InterPro" id="IPR050428">
    <property type="entry name" value="TCS_sensor_his_kinase"/>
</dbReference>
<dbReference type="PANTHER" id="PTHR45436:SF5">
    <property type="entry name" value="SENSOR HISTIDINE KINASE TRCS"/>
    <property type="match status" value="1"/>
</dbReference>
<feature type="compositionally biased region" description="Basic and acidic residues" evidence="6">
    <location>
        <begin position="1181"/>
        <end position="1190"/>
    </location>
</feature>
<dbReference type="Proteomes" id="UP000242444">
    <property type="component" value="Unassembled WGS sequence"/>
</dbReference>
<dbReference type="OrthoDB" id="3502710at2"/>
<dbReference type="AlphaFoldDB" id="A0A263D7S3"/>
<gene>
    <name evidence="9" type="ORF">CFN78_05480</name>
</gene>
<dbReference type="InterPro" id="IPR036890">
    <property type="entry name" value="HATPase_C_sf"/>
</dbReference>
<dbReference type="EC" id="2.7.13.3" evidence="2"/>
<dbReference type="SMART" id="SM00387">
    <property type="entry name" value="HATPase_c"/>
    <property type="match status" value="1"/>
</dbReference>
<dbReference type="GO" id="GO:0005886">
    <property type="term" value="C:plasma membrane"/>
    <property type="evidence" value="ECO:0007669"/>
    <property type="project" value="TreeGrafter"/>
</dbReference>
<dbReference type="InterPro" id="IPR003594">
    <property type="entry name" value="HATPase_dom"/>
</dbReference>